<keyword evidence="2" id="KW-1185">Reference proteome</keyword>
<dbReference type="AlphaFoldDB" id="A0A935CA44"/>
<dbReference type="Proteomes" id="UP000611723">
    <property type="component" value="Unassembled WGS sequence"/>
</dbReference>
<protein>
    <recommendedName>
        <fullName evidence="3">YD repeat-containing protein</fullName>
    </recommendedName>
</protein>
<sequence>MIKFSSIIFIVHIILFLISRGIYAQQSGGYDFSTETLAGAQNTIASVPEIGSLGNVGENNINYIYGSNSINIPVYTIQVGGISIPIGLSYSNRAFRVNEEDGRAGLGWSLNAGGSINVTVNGIADELPNGFRNKGAEVLNFLSKINTYDPTNQVLHDELYNYLTAYENNSLDPAPDTYSFNTGTYSGNFHYLNEPISIGNRTYEIVTVPYEPIVVEYSFNKTNYDLRNAEDCEKFKEKFDVTEDVCENGIKKNILHQTLEEFIETGESIYEVSSNDPFYTITTPEGIKYVYEDFEFTRINRSMEDIMYVSSYYLSKIISKNNADTVYFEYNNFNRNYNSDRSSHILVESNGANSRQISRNINSTERKLIGKKTLKKIKYSNGSVEFFGQDQLSKIVVKNNEGTILEADLVMTNFEKDENCEIDCNRKKLDRLKIGDSEYKFEYSDLKVPGRQSYATDHWGYYNGANNQSSLPTVEYYGVDYGDGADREVNHAYTEFGTLKSISHPTGGQTSFEFEGNKAEGFTYETVESVCMSMVTGDADHISLIKKASINLPESCVVDDIDDEISSYEFDTHAEVEVKYFTPPTNNSEMGPASYPHQPYLEINGERFLYDPDVNSQYFDEYNNVWVQTQRFSIYVGDLNNGETFTAEIGTSNGEEARVELKVTFKLMKKIPALINVGGLRLKNIFTLNQKGDTINTDLLHYRNGKLTSGDLSHFTNNNQYIDRFKRKMTVESEHDYYKNQMLIYDSPQFSSAQSSNPVMYREVIHEKIDHLGIKRYKKIENKLYPDYAASSYPKISKISYDYLRGAVLNSSLYETLSNEETDTLKIYETRRKYIDKFKDNIIGLNVKTNRDYEILKYKLSTIGEVISDNRDLNEFVYTYFNIPYGKSLLAETEELIYSYQEGEQTTYTKLKQINNFTEDLPYFLLRDKSSLNGNDLIKHTYFYPLDKFDYAPEASAESDMIFASRGALKQNLLYSIPIVEFSHFGPEGEYLVQKINLYNGKNLEKQVVSSIRDKNELINVDVNSSFAILPFDGNEIVNNYKYNLKGQVIVTELNGEFTSYIWGNNPNYPTASIRNAESPNNSYYESFEDQEGSTDYAREGNKSLEIFSRYEIPQVFNDGSYTVSYWHLPEPNSNWQHKIEKVNVSSFTPIQIEANQGFIDELRVYPQGAVMNTFQFIEGIGLKSVSDQNNISRSFKYDQNLRMIKEFDSDKNLMQSIKYNLKN</sequence>
<comment type="caution">
    <text evidence="1">The sequence shown here is derived from an EMBL/GenBank/DDBJ whole genome shotgun (WGS) entry which is preliminary data.</text>
</comment>
<evidence type="ECO:0000313" key="2">
    <source>
        <dbReference type="Proteomes" id="UP000611723"/>
    </source>
</evidence>
<evidence type="ECO:0000313" key="1">
    <source>
        <dbReference type="EMBL" id="MBK6266380.1"/>
    </source>
</evidence>
<gene>
    <name evidence="1" type="ORF">JKA74_15150</name>
</gene>
<dbReference type="RefSeq" id="WP_201432057.1">
    <property type="nucleotide sequence ID" value="NZ_JAEQBW010000007.1"/>
</dbReference>
<name>A0A935CA44_9BACT</name>
<proteinExistence type="predicted"/>
<reference evidence="1" key="1">
    <citation type="submission" date="2021-01" db="EMBL/GenBank/DDBJ databases">
        <title>Marivirga aurantiaca sp. nov., isolated from intertidal surface sediments.</title>
        <authorList>
            <person name="Zhang M."/>
        </authorList>
    </citation>
    <scope>NUCLEOTIDE SEQUENCE</scope>
    <source>
        <strain evidence="1">S37H4</strain>
    </source>
</reference>
<accession>A0A935CA44</accession>
<organism evidence="1 2">
    <name type="scientific">Marivirga aurantiaca</name>
    <dbReference type="NCBI Taxonomy" id="2802615"/>
    <lineage>
        <taxon>Bacteria</taxon>
        <taxon>Pseudomonadati</taxon>
        <taxon>Bacteroidota</taxon>
        <taxon>Cytophagia</taxon>
        <taxon>Cytophagales</taxon>
        <taxon>Marivirgaceae</taxon>
        <taxon>Marivirga</taxon>
    </lineage>
</organism>
<dbReference type="EMBL" id="JAEQBW010000007">
    <property type="protein sequence ID" value="MBK6266380.1"/>
    <property type="molecule type" value="Genomic_DNA"/>
</dbReference>
<evidence type="ECO:0008006" key="3">
    <source>
        <dbReference type="Google" id="ProtNLM"/>
    </source>
</evidence>